<feature type="transmembrane region" description="Helical" evidence="8">
    <location>
        <begin position="273"/>
        <end position="292"/>
    </location>
</feature>
<accession>A0AAE1N5G6</accession>
<gene>
    <name evidence="9" type="ORF">QN277_014278</name>
</gene>
<evidence type="ECO:0000256" key="6">
    <source>
        <dbReference type="ARBA" id="ARBA00023136"/>
    </source>
</evidence>
<evidence type="ECO:0000256" key="2">
    <source>
        <dbReference type="ARBA" id="ARBA00022692"/>
    </source>
</evidence>
<dbReference type="PANTHER" id="PTHR21212:SF5">
    <property type="entry name" value="SEIPIN-1"/>
    <property type="match status" value="1"/>
</dbReference>
<dbReference type="Proteomes" id="UP001293593">
    <property type="component" value="Unassembled WGS sequence"/>
</dbReference>
<organism evidence="9 10">
    <name type="scientific">Acacia crassicarpa</name>
    <name type="common">northern wattle</name>
    <dbReference type="NCBI Taxonomy" id="499986"/>
    <lineage>
        <taxon>Eukaryota</taxon>
        <taxon>Viridiplantae</taxon>
        <taxon>Streptophyta</taxon>
        <taxon>Embryophyta</taxon>
        <taxon>Tracheophyta</taxon>
        <taxon>Spermatophyta</taxon>
        <taxon>Magnoliopsida</taxon>
        <taxon>eudicotyledons</taxon>
        <taxon>Gunneridae</taxon>
        <taxon>Pentapetalae</taxon>
        <taxon>rosids</taxon>
        <taxon>fabids</taxon>
        <taxon>Fabales</taxon>
        <taxon>Fabaceae</taxon>
        <taxon>Caesalpinioideae</taxon>
        <taxon>mimosoid clade</taxon>
        <taxon>Acacieae</taxon>
        <taxon>Acacia</taxon>
    </lineage>
</organism>
<evidence type="ECO:0000256" key="4">
    <source>
        <dbReference type="ARBA" id="ARBA00022989"/>
    </source>
</evidence>
<evidence type="ECO:0000256" key="1">
    <source>
        <dbReference type="ARBA" id="ARBA00004477"/>
    </source>
</evidence>
<keyword evidence="10" id="KW-1185">Reference proteome</keyword>
<evidence type="ECO:0000313" key="9">
    <source>
        <dbReference type="EMBL" id="KAK4282970.1"/>
    </source>
</evidence>
<dbReference type="GO" id="GO:0140042">
    <property type="term" value="P:lipid droplet formation"/>
    <property type="evidence" value="ECO:0007669"/>
    <property type="project" value="UniProtKB-ARBA"/>
</dbReference>
<keyword evidence="4 8" id="KW-1133">Transmembrane helix</keyword>
<evidence type="ECO:0000256" key="3">
    <source>
        <dbReference type="ARBA" id="ARBA00022824"/>
    </source>
</evidence>
<evidence type="ECO:0008006" key="11">
    <source>
        <dbReference type="Google" id="ProtNLM"/>
    </source>
</evidence>
<evidence type="ECO:0000256" key="5">
    <source>
        <dbReference type="ARBA" id="ARBA00023098"/>
    </source>
</evidence>
<dbReference type="PANTHER" id="PTHR21212">
    <property type="entry name" value="BERNARDINELLI-SEIP CONGENITAL LIPODYSTROPHY 2 HOMOLOG BSCL2 PROTEIN"/>
    <property type="match status" value="1"/>
</dbReference>
<feature type="region of interest" description="Disordered" evidence="7">
    <location>
        <begin position="344"/>
        <end position="386"/>
    </location>
</feature>
<feature type="transmembrane region" description="Helical" evidence="8">
    <location>
        <begin position="76"/>
        <end position="102"/>
    </location>
</feature>
<proteinExistence type="predicted"/>
<dbReference type="AlphaFoldDB" id="A0AAE1N5G6"/>
<reference evidence="9" key="1">
    <citation type="submission" date="2023-10" db="EMBL/GenBank/DDBJ databases">
        <title>Chromosome-level genome of the transformable northern wattle, Acacia crassicarpa.</title>
        <authorList>
            <person name="Massaro I."/>
            <person name="Sinha N.R."/>
            <person name="Poethig S."/>
            <person name="Leichty A.R."/>
        </authorList>
    </citation>
    <scope>NUCLEOTIDE SEQUENCE</scope>
    <source>
        <strain evidence="9">Acra3RX</strain>
        <tissue evidence="9">Leaf</tissue>
    </source>
</reference>
<evidence type="ECO:0000256" key="8">
    <source>
        <dbReference type="SAM" id="Phobius"/>
    </source>
</evidence>
<dbReference type="EMBL" id="JAWXYG010000002">
    <property type="protein sequence ID" value="KAK4282970.1"/>
    <property type="molecule type" value="Genomic_DNA"/>
</dbReference>
<dbReference type="Pfam" id="PF06775">
    <property type="entry name" value="Seipin"/>
    <property type="match status" value="1"/>
</dbReference>
<dbReference type="GO" id="GO:0005789">
    <property type="term" value="C:endoplasmic reticulum membrane"/>
    <property type="evidence" value="ECO:0007669"/>
    <property type="project" value="UniProtKB-SubCell"/>
</dbReference>
<keyword evidence="5" id="KW-0443">Lipid metabolism</keyword>
<keyword evidence="2 8" id="KW-0812">Transmembrane</keyword>
<dbReference type="GO" id="GO:0006629">
    <property type="term" value="P:lipid metabolic process"/>
    <property type="evidence" value="ECO:0007669"/>
    <property type="project" value="UniProtKB-KW"/>
</dbReference>
<keyword evidence="6 8" id="KW-0472">Membrane</keyword>
<name>A0AAE1N5G6_9FABA</name>
<evidence type="ECO:0000256" key="7">
    <source>
        <dbReference type="SAM" id="MobiDB-lite"/>
    </source>
</evidence>
<evidence type="ECO:0000313" key="10">
    <source>
        <dbReference type="Proteomes" id="UP001293593"/>
    </source>
</evidence>
<keyword evidence="3" id="KW-0256">Endoplasmic reticulum</keyword>
<comment type="subcellular location">
    <subcellularLocation>
        <location evidence="1">Endoplasmic reticulum membrane</location>
        <topology evidence="1">Multi-pass membrane protein</topology>
    </subcellularLocation>
</comment>
<comment type="caution">
    <text evidence="9">The sequence shown here is derived from an EMBL/GenBank/DDBJ whole genome shotgun (WGS) entry which is preliminary data.</text>
</comment>
<dbReference type="CDD" id="cd23995">
    <property type="entry name" value="Seipin_BSCL2_like"/>
    <property type="match status" value="1"/>
</dbReference>
<sequence length="386" mass="43352">MALSPQPPNWVAKLISLQADLIYNCLVPVFTPLPVVSESSYHQAQDATPNAESAVYQIPSTITLLLKRFGLGFLSAAYVCMVLLFVLLLAAVLGVGFVHLWAEEPVFVREKLHFDYTHAHPVAVFSFDGCSNKKRIGVPIGHTFYISLILVMPESNFNRDIGVFQLSAEVLSENGNVIAKSSQPMMLRYRSFPVRLARTLMMGMPLLLGICEETQKTTVEILKHKEDNRRTNAIKATLSPRAGTSSLPQIYEAEIVMNSQLPGAKQLVHNWKWTFYVWVSLYIYILLLMILLCCCRPLTLMVIPEYLREQGSTREVRSVEAEESQVREGDENEVSELLRRWRRSRSKRKATLPQGDEAASSITMSRHEVSSTAVEDVGDSESVCLS</sequence>
<dbReference type="InterPro" id="IPR009617">
    <property type="entry name" value="Seipin"/>
</dbReference>
<protein>
    <recommendedName>
        <fullName evidence="11">Seipin</fullName>
    </recommendedName>
</protein>